<keyword evidence="1" id="KW-1133">Transmembrane helix</keyword>
<proteinExistence type="predicted"/>
<feature type="transmembrane region" description="Helical" evidence="1">
    <location>
        <begin position="156"/>
        <end position="176"/>
    </location>
</feature>
<evidence type="ECO:0000313" key="2">
    <source>
        <dbReference type="EMBL" id="QHS86507.1"/>
    </source>
</evidence>
<organism evidence="2">
    <name type="scientific">viral metagenome</name>
    <dbReference type="NCBI Taxonomy" id="1070528"/>
    <lineage>
        <taxon>unclassified sequences</taxon>
        <taxon>metagenomes</taxon>
        <taxon>organismal metagenomes</taxon>
    </lineage>
</organism>
<keyword evidence="1" id="KW-0472">Membrane</keyword>
<accession>A0A6C0B2R0</accession>
<name>A0A6C0B2R0_9ZZZZ</name>
<protein>
    <submittedName>
        <fullName evidence="2">Uncharacterized protein</fullName>
    </submittedName>
</protein>
<reference evidence="2" key="1">
    <citation type="journal article" date="2020" name="Nature">
        <title>Giant virus diversity and host interactions through global metagenomics.</title>
        <authorList>
            <person name="Schulz F."/>
            <person name="Roux S."/>
            <person name="Paez-Espino D."/>
            <person name="Jungbluth S."/>
            <person name="Walsh D.A."/>
            <person name="Denef V.J."/>
            <person name="McMahon K.D."/>
            <person name="Konstantinidis K.T."/>
            <person name="Eloe-Fadrosh E.A."/>
            <person name="Kyrpides N.C."/>
            <person name="Woyke T."/>
        </authorList>
    </citation>
    <scope>NUCLEOTIDE SEQUENCE</scope>
    <source>
        <strain evidence="2">GVMAG-M-3300009187-29</strain>
    </source>
</reference>
<feature type="transmembrane region" description="Helical" evidence="1">
    <location>
        <begin position="129"/>
        <end position="150"/>
    </location>
</feature>
<keyword evidence="1" id="KW-0812">Transmembrane</keyword>
<dbReference type="EMBL" id="MN739057">
    <property type="protein sequence ID" value="QHS86507.1"/>
    <property type="molecule type" value="Genomic_DNA"/>
</dbReference>
<sequence length="381" mass="45211">MDEVSIRIENLPDELSPISLHDDDSVIDSKDLTKLNFFRSIRTNSPMTMSENSSSDSDNEELRLIRKDRFRSQIQDQFVKKSFTQIEQSLVKYYECDNKYYGKLDILITFMKGQKTLFMQSTFITQKKMYLLMIPVIFFSAAMAIFAPIIQEYSWSGALISALNVLVTFFVSLINYMKFESRAEKYFQLANHYDRLETSLEMASNKITYIEGSNEKNELVLHKLSEIELNMNDLKEVYDVLLPEEMSRIFPILCNINIFSLIKKLESYRRVLIYKFKDIKNEIGYILHKWKNDKGELSDIEQAKEKDRLFFLYDIKERLKDELLEFVNVYQYVDEAFTREIKNSGEHCNMWSIYCRGPRKTKKEDIKPILQHYFAFLFNDS</sequence>
<dbReference type="AlphaFoldDB" id="A0A6C0B2R0"/>
<evidence type="ECO:0000256" key="1">
    <source>
        <dbReference type="SAM" id="Phobius"/>
    </source>
</evidence>